<dbReference type="Gene3D" id="3.30.200.20">
    <property type="entry name" value="Phosphorylase Kinase, domain 1"/>
    <property type="match status" value="1"/>
</dbReference>
<protein>
    <recommendedName>
        <fullName evidence="3">Protein kinase domain-containing protein</fullName>
    </recommendedName>
</protein>
<evidence type="ECO:0000313" key="1">
    <source>
        <dbReference type="EMBL" id="KAH7136993.1"/>
    </source>
</evidence>
<gene>
    <name evidence="1" type="ORF">B0J13DRAFT_83046</name>
</gene>
<sequence>MEKDIPDLARQIPDLVRDWELECSLIKDACTVHASYVSNPAKGIWRQRVEEKWERQKHLGRGTYGIVSLQRCTSGPQIGNDRAVKEISISSSQSATEMKHLSRELLAIVKFSHKQEIGWSKSISLKKLLKLPSRSMGNN</sequence>
<evidence type="ECO:0000313" key="2">
    <source>
        <dbReference type="Proteomes" id="UP000717696"/>
    </source>
</evidence>
<accession>A0A9P9EG16</accession>
<dbReference type="Proteomes" id="UP000717696">
    <property type="component" value="Unassembled WGS sequence"/>
</dbReference>
<dbReference type="OrthoDB" id="10252171at2759"/>
<keyword evidence="2" id="KW-1185">Reference proteome</keyword>
<evidence type="ECO:0008006" key="3">
    <source>
        <dbReference type="Google" id="ProtNLM"/>
    </source>
</evidence>
<reference evidence="1" key="1">
    <citation type="journal article" date="2021" name="Nat. Commun.">
        <title>Genetic determinants of endophytism in the Arabidopsis root mycobiome.</title>
        <authorList>
            <person name="Mesny F."/>
            <person name="Miyauchi S."/>
            <person name="Thiergart T."/>
            <person name="Pickel B."/>
            <person name="Atanasova L."/>
            <person name="Karlsson M."/>
            <person name="Huettel B."/>
            <person name="Barry K.W."/>
            <person name="Haridas S."/>
            <person name="Chen C."/>
            <person name="Bauer D."/>
            <person name="Andreopoulos W."/>
            <person name="Pangilinan J."/>
            <person name="LaButti K."/>
            <person name="Riley R."/>
            <person name="Lipzen A."/>
            <person name="Clum A."/>
            <person name="Drula E."/>
            <person name="Henrissat B."/>
            <person name="Kohler A."/>
            <person name="Grigoriev I.V."/>
            <person name="Martin F.M."/>
            <person name="Hacquard S."/>
        </authorList>
    </citation>
    <scope>NUCLEOTIDE SEQUENCE</scope>
    <source>
        <strain evidence="1">MPI-CAGE-AT-0021</strain>
    </source>
</reference>
<dbReference type="AlphaFoldDB" id="A0A9P9EG16"/>
<name>A0A9P9EG16_9HYPO</name>
<dbReference type="EMBL" id="JAGMUU010000016">
    <property type="protein sequence ID" value="KAH7136993.1"/>
    <property type="molecule type" value="Genomic_DNA"/>
</dbReference>
<organism evidence="1 2">
    <name type="scientific">Dactylonectria estremocensis</name>
    <dbReference type="NCBI Taxonomy" id="1079267"/>
    <lineage>
        <taxon>Eukaryota</taxon>
        <taxon>Fungi</taxon>
        <taxon>Dikarya</taxon>
        <taxon>Ascomycota</taxon>
        <taxon>Pezizomycotina</taxon>
        <taxon>Sordariomycetes</taxon>
        <taxon>Hypocreomycetidae</taxon>
        <taxon>Hypocreales</taxon>
        <taxon>Nectriaceae</taxon>
        <taxon>Dactylonectria</taxon>
    </lineage>
</organism>
<proteinExistence type="predicted"/>
<comment type="caution">
    <text evidence="1">The sequence shown here is derived from an EMBL/GenBank/DDBJ whole genome shotgun (WGS) entry which is preliminary data.</text>
</comment>
<dbReference type="InterPro" id="IPR011009">
    <property type="entry name" value="Kinase-like_dom_sf"/>
</dbReference>
<dbReference type="SUPFAM" id="SSF56112">
    <property type="entry name" value="Protein kinase-like (PK-like)"/>
    <property type="match status" value="1"/>
</dbReference>